<feature type="site" description="Increases basicity of active site Tyr" evidence="11">
    <location>
        <position position="109"/>
    </location>
</feature>
<dbReference type="Gene3D" id="3.90.1820.10">
    <property type="entry name" value="AglA-like glucosidase"/>
    <property type="match status" value="1"/>
</dbReference>
<evidence type="ECO:0000313" key="14">
    <source>
        <dbReference type="EMBL" id="OLV19641.1"/>
    </source>
</evidence>
<reference evidence="14 15" key="1">
    <citation type="submission" date="2017-01" db="EMBL/GenBank/DDBJ databases">
        <title>Genome Analysis of Deinococcus marmoris KOPRI26562.</title>
        <authorList>
            <person name="Kim J.H."/>
            <person name="Oh H.-M."/>
        </authorList>
    </citation>
    <scope>NUCLEOTIDE SEQUENCE [LARGE SCALE GENOMIC DNA]</scope>
    <source>
        <strain evidence="14 15">KOPRI26562</strain>
    </source>
</reference>
<feature type="binding site" evidence="10">
    <location>
        <position position="198"/>
    </location>
    <ligand>
        <name>Mn(2+)</name>
        <dbReference type="ChEBI" id="CHEBI:29035"/>
    </ligand>
</feature>
<dbReference type="Pfam" id="PF11975">
    <property type="entry name" value="Glyco_hydro_4C"/>
    <property type="match status" value="1"/>
</dbReference>
<gene>
    <name evidence="14" type="ORF">BOO71_0002179</name>
</gene>
<dbReference type="GO" id="GO:0004553">
    <property type="term" value="F:hydrolase activity, hydrolyzing O-glycosyl compounds"/>
    <property type="evidence" value="ECO:0007669"/>
    <property type="project" value="InterPro"/>
</dbReference>
<dbReference type="PRINTS" id="PR00732">
    <property type="entry name" value="GLHYDRLASE4"/>
</dbReference>
<dbReference type="GO" id="GO:0016616">
    <property type="term" value="F:oxidoreductase activity, acting on the CH-OH group of donors, NAD or NADP as acceptor"/>
    <property type="evidence" value="ECO:0007669"/>
    <property type="project" value="InterPro"/>
</dbReference>
<dbReference type="AlphaFoldDB" id="A0A1U7P392"/>
<dbReference type="GO" id="GO:0005975">
    <property type="term" value="P:carbohydrate metabolic process"/>
    <property type="evidence" value="ECO:0007669"/>
    <property type="project" value="InterPro"/>
</dbReference>
<comment type="similarity">
    <text evidence="2 12">Belongs to the glycosyl hydrolase 4 family.</text>
</comment>
<evidence type="ECO:0000259" key="13">
    <source>
        <dbReference type="Pfam" id="PF11975"/>
    </source>
</evidence>
<dbReference type="Proteomes" id="UP000186607">
    <property type="component" value="Unassembled WGS sequence"/>
</dbReference>
<keyword evidence="15" id="KW-1185">Reference proteome</keyword>
<evidence type="ECO:0000256" key="5">
    <source>
        <dbReference type="ARBA" id="ARBA00023027"/>
    </source>
</evidence>
<keyword evidence="10" id="KW-0170">Cobalt</keyword>
<evidence type="ECO:0000256" key="2">
    <source>
        <dbReference type="ARBA" id="ARBA00010141"/>
    </source>
</evidence>
<keyword evidence="8 12" id="KW-0326">Glycosidase</keyword>
<dbReference type="InterPro" id="IPR015955">
    <property type="entry name" value="Lactate_DH/Glyco_Ohase_4_C"/>
</dbReference>
<evidence type="ECO:0000256" key="1">
    <source>
        <dbReference type="ARBA" id="ARBA00001936"/>
    </source>
</evidence>
<evidence type="ECO:0000256" key="3">
    <source>
        <dbReference type="ARBA" id="ARBA00022723"/>
    </source>
</evidence>
<feature type="domain" description="Glycosyl hydrolase family 4 C-terminal" evidence="13">
    <location>
        <begin position="193"/>
        <end position="415"/>
    </location>
</feature>
<dbReference type="PANTHER" id="PTHR32092:SF6">
    <property type="entry name" value="ALPHA-GALACTOSIDASE"/>
    <property type="match status" value="1"/>
</dbReference>
<organism evidence="14 15">
    <name type="scientific">Deinococcus marmoris</name>
    <dbReference type="NCBI Taxonomy" id="249408"/>
    <lineage>
        <taxon>Bacteria</taxon>
        <taxon>Thermotogati</taxon>
        <taxon>Deinococcota</taxon>
        <taxon>Deinococci</taxon>
        <taxon>Deinococcales</taxon>
        <taxon>Deinococcaceae</taxon>
        <taxon>Deinococcus</taxon>
    </lineage>
</organism>
<dbReference type="Pfam" id="PF02056">
    <property type="entry name" value="Glyco_hydro_4"/>
    <property type="match status" value="1"/>
</dbReference>
<dbReference type="PANTHER" id="PTHR32092">
    <property type="entry name" value="6-PHOSPHO-BETA-GLUCOSIDASE-RELATED"/>
    <property type="match status" value="1"/>
</dbReference>
<keyword evidence="10" id="KW-0408">Iron</keyword>
<dbReference type="EMBL" id="MSTI01000026">
    <property type="protein sequence ID" value="OLV19641.1"/>
    <property type="molecule type" value="Genomic_DNA"/>
</dbReference>
<keyword evidence="10" id="KW-0533">Nickel</keyword>
<dbReference type="STRING" id="249408.BOO71_0002179"/>
<accession>A0A1U7P392</accession>
<protein>
    <submittedName>
        <fullName evidence="14">Alpha-galactosidase</fullName>
    </submittedName>
</protein>
<dbReference type="InterPro" id="IPR001088">
    <property type="entry name" value="Glyco_hydro_4"/>
</dbReference>
<comment type="cofactor">
    <cofactor evidence="12">
        <name>NAD(+)</name>
        <dbReference type="ChEBI" id="CHEBI:57540"/>
    </cofactor>
    <text evidence="12">Binds 1 NAD(+) per subunit.</text>
</comment>
<feature type="binding site" evidence="9">
    <location>
        <position position="147"/>
    </location>
    <ligand>
        <name>substrate</name>
    </ligand>
</feature>
<dbReference type="SUPFAM" id="SSF56327">
    <property type="entry name" value="LDH C-terminal domain-like"/>
    <property type="match status" value="1"/>
</dbReference>
<evidence type="ECO:0000313" key="15">
    <source>
        <dbReference type="Proteomes" id="UP000186607"/>
    </source>
</evidence>
<evidence type="ECO:0000256" key="12">
    <source>
        <dbReference type="RuleBase" id="RU361152"/>
    </source>
</evidence>
<evidence type="ECO:0000256" key="4">
    <source>
        <dbReference type="ARBA" id="ARBA00022801"/>
    </source>
</evidence>
<name>A0A1U7P392_9DEIO</name>
<evidence type="ECO:0000256" key="9">
    <source>
        <dbReference type="PIRSR" id="PIRSR601088-2"/>
    </source>
</evidence>
<dbReference type="RefSeq" id="WP_075830630.1">
    <property type="nucleotide sequence ID" value="NZ_MSTI01000026.1"/>
</dbReference>
<dbReference type="InterPro" id="IPR022616">
    <property type="entry name" value="Glyco_hydro_4_C"/>
</dbReference>
<keyword evidence="3 10" id="KW-0479">Metal-binding</keyword>
<dbReference type="InterPro" id="IPR036291">
    <property type="entry name" value="NAD(P)-bd_dom_sf"/>
</dbReference>
<dbReference type="GO" id="GO:0046872">
    <property type="term" value="F:metal ion binding"/>
    <property type="evidence" value="ECO:0007669"/>
    <property type="project" value="UniProtKB-KW"/>
</dbReference>
<dbReference type="OrthoDB" id="9808275at2"/>
<dbReference type="SUPFAM" id="SSF51735">
    <property type="entry name" value="NAD(P)-binding Rossmann-fold domains"/>
    <property type="match status" value="1"/>
</dbReference>
<evidence type="ECO:0000256" key="6">
    <source>
        <dbReference type="ARBA" id="ARBA00023211"/>
    </source>
</evidence>
<evidence type="ECO:0000256" key="10">
    <source>
        <dbReference type="PIRSR" id="PIRSR601088-3"/>
    </source>
</evidence>
<feature type="binding site" evidence="10">
    <location>
        <position position="168"/>
    </location>
    <ligand>
        <name>Mn(2+)</name>
        <dbReference type="ChEBI" id="CHEBI:29035"/>
    </ligand>
</feature>
<proteinExistence type="inferred from homology"/>
<comment type="caution">
    <text evidence="14">The sequence shown here is derived from an EMBL/GenBank/DDBJ whole genome shotgun (WGS) entry which is preliminary data.</text>
</comment>
<evidence type="ECO:0000256" key="8">
    <source>
        <dbReference type="ARBA" id="ARBA00023295"/>
    </source>
</evidence>
<comment type="cofactor">
    <cofactor evidence="1">
        <name>Mn(2+)</name>
        <dbReference type="ChEBI" id="CHEBI:29035"/>
    </cofactor>
</comment>
<evidence type="ECO:0000256" key="11">
    <source>
        <dbReference type="PIRSR" id="PIRSR601088-4"/>
    </source>
</evidence>
<keyword evidence="6 10" id="KW-0464">Manganese</keyword>
<dbReference type="InterPro" id="IPR053715">
    <property type="entry name" value="GH4_Enzyme_sf"/>
</dbReference>
<sequence length="449" mass="49168">MTKIAIIGAGSAVFAQQMITDVLAINGLDAGEFALIDIDPVRLSQAHELAELTVARSGKPFTVTSSTDRLTALPGTDFVINTIEVSGLGNVQHDYDIPMKYGVDQCIGDTTGPGGVMKFLRTAPAWLEILRDIERLAPAAVVMNYTNPMSALVLLSARGSNLRVYGLCHSVQNTLAELAGYLDLPADELTYRCAGVNHLSWFTELGWQGQDLMPRLKQAVAQPEIYEQDIIRFEMLRHFGAFPTESSGHFSEYVPYFRKRPDLVAQFTRPAYKGESGFYAHNWPQWRAEHAARVADLIARENAGEAAIDMTRSPEFASNIIEGLRLNRPQFITCNLPNTALDGTVLIDNLPQDGVVEVGCTVDGGGIHPQPYGRLPEALAALDRSHMAVHSLLADSVIRQDRELAVQALMLDPLTAAVCSLDEIRAMFAELVEAEHADLPAYLREPVNA</sequence>
<evidence type="ECO:0000256" key="7">
    <source>
        <dbReference type="ARBA" id="ARBA00023277"/>
    </source>
</evidence>
<keyword evidence="4 12" id="KW-0378">Hydrolase</keyword>
<keyword evidence="7" id="KW-0119">Carbohydrate metabolism</keyword>
<keyword evidence="5 12" id="KW-0520">NAD</keyword>